<reference evidence="2" key="1">
    <citation type="submission" date="2016-06" db="EMBL/GenBank/DDBJ databases">
        <authorList>
            <person name="Varghese N."/>
            <person name="Submissions Spin"/>
        </authorList>
    </citation>
    <scope>NUCLEOTIDE SEQUENCE [LARGE SCALE GENOMIC DNA]</scope>
    <source>
        <strain evidence="2">DSM 43903</strain>
    </source>
</reference>
<proteinExistence type="predicted"/>
<organism evidence="1 2">
    <name type="scientific">Micromonospora citrea</name>
    <dbReference type="NCBI Taxonomy" id="47855"/>
    <lineage>
        <taxon>Bacteria</taxon>
        <taxon>Bacillati</taxon>
        <taxon>Actinomycetota</taxon>
        <taxon>Actinomycetes</taxon>
        <taxon>Micromonosporales</taxon>
        <taxon>Micromonosporaceae</taxon>
        <taxon>Micromonospora</taxon>
    </lineage>
</organism>
<name>A0A1C6TTT9_9ACTN</name>
<protein>
    <recommendedName>
        <fullName evidence="3">DUF3817 domain-containing protein</fullName>
    </recommendedName>
</protein>
<evidence type="ECO:0008006" key="3">
    <source>
        <dbReference type="Google" id="ProtNLM"/>
    </source>
</evidence>
<evidence type="ECO:0000313" key="1">
    <source>
        <dbReference type="EMBL" id="SCL45108.1"/>
    </source>
</evidence>
<sequence length="91" mass="9045">MRTLRIVAAVEAASLAVLLANLATVHIPAVATLGGPVHGASYLAVIVCTWLTTAATPAARWLAVVPGVGGLLALRRIARAPAPAGSVTGAE</sequence>
<evidence type="ECO:0000313" key="2">
    <source>
        <dbReference type="Proteomes" id="UP000199001"/>
    </source>
</evidence>
<keyword evidence="2" id="KW-1185">Reference proteome</keyword>
<dbReference type="OrthoDB" id="3830534at2"/>
<dbReference type="EMBL" id="FMHZ01000002">
    <property type="protein sequence ID" value="SCL45108.1"/>
    <property type="molecule type" value="Genomic_DNA"/>
</dbReference>
<dbReference type="Proteomes" id="UP000199001">
    <property type="component" value="Unassembled WGS sequence"/>
</dbReference>
<dbReference type="STRING" id="47855.GA0070606_0606"/>
<dbReference type="AlphaFoldDB" id="A0A1C6TTT9"/>
<accession>A0A1C6TTT9</accession>
<gene>
    <name evidence="1" type="ORF">GA0070606_0606</name>
</gene>